<dbReference type="PRINTS" id="PR00970">
    <property type="entry name" value="RIBTRNSFRASE"/>
</dbReference>
<comment type="similarity">
    <text evidence="1 7">Belongs to the Arg-specific ADP-ribosyltransferase family.</text>
</comment>
<evidence type="ECO:0000256" key="4">
    <source>
        <dbReference type="ARBA" id="ARBA00022695"/>
    </source>
</evidence>
<evidence type="ECO:0000313" key="8">
    <source>
        <dbReference type="Ensembl" id="ENSSAUP00010014921.1"/>
    </source>
</evidence>
<dbReference type="GO" id="GO:0003950">
    <property type="term" value="F:NAD+ poly-ADP-ribosyltransferase activity"/>
    <property type="evidence" value="ECO:0007669"/>
    <property type="project" value="TreeGrafter"/>
</dbReference>
<keyword evidence="7" id="KW-0732">Signal</keyword>
<comment type="catalytic activity">
    <reaction evidence="6 7">
        <text>L-arginyl-[protein] + NAD(+) = N(omega)-(ADP-D-ribosyl)-L-arginyl-[protein] + nicotinamide + H(+)</text>
        <dbReference type="Rhea" id="RHEA:19149"/>
        <dbReference type="Rhea" id="RHEA-COMP:10532"/>
        <dbReference type="Rhea" id="RHEA-COMP:15087"/>
        <dbReference type="ChEBI" id="CHEBI:15378"/>
        <dbReference type="ChEBI" id="CHEBI:17154"/>
        <dbReference type="ChEBI" id="CHEBI:29965"/>
        <dbReference type="ChEBI" id="CHEBI:57540"/>
        <dbReference type="ChEBI" id="CHEBI:142554"/>
        <dbReference type="EC" id="2.4.2.31"/>
    </reaction>
</comment>
<organism evidence="8 9">
    <name type="scientific">Sparus aurata</name>
    <name type="common">Gilthead sea bream</name>
    <dbReference type="NCBI Taxonomy" id="8175"/>
    <lineage>
        <taxon>Eukaryota</taxon>
        <taxon>Metazoa</taxon>
        <taxon>Chordata</taxon>
        <taxon>Craniata</taxon>
        <taxon>Vertebrata</taxon>
        <taxon>Euteleostomi</taxon>
        <taxon>Actinopterygii</taxon>
        <taxon>Neopterygii</taxon>
        <taxon>Teleostei</taxon>
        <taxon>Neoteleostei</taxon>
        <taxon>Acanthomorphata</taxon>
        <taxon>Eupercaria</taxon>
        <taxon>Spariformes</taxon>
        <taxon>Sparidae</taxon>
        <taxon>Sparus</taxon>
    </lineage>
</organism>
<dbReference type="Pfam" id="PF01129">
    <property type="entry name" value="ART"/>
    <property type="match status" value="1"/>
</dbReference>
<dbReference type="Ensembl" id="ENSSAUT00010015832.1">
    <property type="protein sequence ID" value="ENSSAUP00010014921.1"/>
    <property type="gene ID" value="ENSSAUG00010006960.1"/>
</dbReference>
<reference evidence="8" key="2">
    <citation type="submission" date="2025-08" db="UniProtKB">
        <authorList>
            <consortium name="Ensembl"/>
        </authorList>
    </citation>
    <scope>IDENTIFICATION</scope>
</reference>
<keyword evidence="7" id="KW-0520">NAD</keyword>
<feature type="chain" id="PRO_5025714640" description="NAD(P)(+)--arginine ADP-ribosyltransferase" evidence="7">
    <location>
        <begin position="25"/>
        <end position="265"/>
    </location>
</feature>
<sequence length="265" mass="30269">VMLGNTMIFAPLCLILCWMLPVYSMTVSAGCDSCIPLSMADDSVDDMYFGCDDAMMERVKKDYLEEEKYEKPFAKAWDEAGECAERKLEHRENKALTIDHLQAICAYTDDNIYTMFNDVVRTGRSIYGSSFKFHSLHFLLTSAIQILKTDYYCHTTYRRTRVRFTGEVSDRIRFGSFASSSFRTDLTDFGHETCFKIETCLGAPLKKYSVFPDEEEVLIPPYEVFNITEKISGQVKIDGLTDCKVIFVLKNLGSRSTLNFVNKTA</sequence>
<dbReference type="PANTHER" id="PTHR10339">
    <property type="entry name" value="ADP-RIBOSYLTRANSFERASE"/>
    <property type="match status" value="1"/>
</dbReference>
<keyword evidence="4" id="KW-0548">Nucleotidyltransferase</keyword>
<dbReference type="InParanoid" id="A0A671UM81"/>
<dbReference type="EC" id="2.4.2.31" evidence="7"/>
<evidence type="ECO:0000256" key="2">
    <source>
        <dbReference type="ARBA" id="ARBA00022676"/>
    </source>
</evidence>
<dbReference type="PANTHER" id="PTHR10339:SF29">
    <property type="entry name" value="NAD(P)(+)--ARGININE ADP-RIBOSYLTRANSFERASE"/>
    <property type="match status" value="1"/>
</dbReference>
<reference evidence="8" key="1">
    <citation type="submission" date="2021-04" db="EMBL/GenBank/DDBJ databases">
        <authorList>
            <consortium name="Wellcome Sanger Institute Data Sharing"/>
        </authorList>
    </citation>
    <scope>NUCLEOTIDE SEQUENCE [LARGE SCALE GENOMIC DNA]</scope>
</reference>
<dbReference type="Gene3D" id="3.90.176.10">
    <property type="entry name" value="Toxin ADP-ribosyltransferase, Chain A, domain 1"/>
    <property type="match status" value="1"/>
</dbReference>
<dbReference type="FunFam" id="3.90.176.10:FF:000003">
    <property type="entry name" value="NAD(P)(+)--arginine ADP-ribosyltransferase"/>
    <property type="match status" value="1"/>
</dbReference>
<dbReference type="AlphaFoldDB" id="A0A671UM81"/>
<evidence type="ECO:0000256" key="5">
    <source>
        <dbReference type="ARBA" id="ARBA00022857"/>
    </source>
</evidence>
<dbReference type="GO" id="GO:0106274">
    <property type="term" value="F:NAD+-protein-arginine ADP-ribosyltransferase activity"/>
    <property type="evidence" value="ECO:0007669"/>
    <property type="project" value="UniProtKB-EC"/>
</dbReference>
<evidence type="ECO:0000256" key="7">
    <source>
        <dbReference type="RuleBase" id="RU361228"/>
    </source>
</evidence>
<dbReference type="PROSITE" id="PS51996">
    <property type="entry name" value="TR_MART"/>
    <property type="match status" value="1"/>
</dbReference>
<feature type="signal peptide" evidence="7">
    <location>
        <begin position="1"/>
        <end position="24"/>
    </location>
</feature>
<evidence type="ECO:0000313" key="9">
    <source>
        <dbReference type="Proteomes" id="UP000472265"/>
    </source>
</evidence>
<dbReference type="Proteomes" id="UP000472265">
    <property type="component" value="Chromosome 1"/>
</dbReference>
<reference evidence="8" key="3">
    <citation type="submission" date="2025-09" db="UniProtKB">
        <authorList>
            <consortium name="Ensembl"/>
        </authorList>
    </citation>
    <scope>IDENTIFICATION</scope>
</reference>
<dbReference type="SUPFAM" id="SSF56399">
    <property type="entry name" value="ADP-ribosylation"/>
    <property type="match status" value="1"/>
</dbReference>
<keyword evidence="3 7" id="KW-0808">Transferase</keyword>
<name>A0A671UM81_SPAAU</name>
<dbReference type="OMA" id="RYSTCAT"/>
<protein>
    <recommendedName>
        <fullName evidence="7">NAD(P)(+)--arginine ADP-ribosyltransferase</fullName>
        <ecNumber evidence="7">2.4.2.31</ecNumber>
    </recommendedName>
    <alternativeName>
        <fullName evidence="7">Mono(ADP-ribosyl)transferase</fullName>
    </alternativeName>
</protein>
<dbReference type="GO" id="GO:0016779">
    <property type="term" value="F:nucleotidyltransferase activity"/>
    <property type="evidence" value="ECO:0007669"/>
    <property type="project" value="UniProtKB-KW"/>
</dbReference>
<evidence type="ECO:0000256" key="6">
    <source>
        <dbReference type="ARBA" id="ARBA00047597"/>
    </source>
</evidence>
<dbReference type="GeneTree" id="ENSGT01030000234601"/>
<evidence type="ECO:0000256" key="1">
    <source>
        <dbReference type="ARBA" id="ARBA00009558"/>
    </source>
</evidence>
<dbReference type="InterPro" id="IPR050999">
    <property type="entry name" value="ADP-ribosyltransferase_ARG"/>
</dbReference>
<keyword evidence="2 7" id="KW-0328">Glycosyltransferase</keyword>
<proteinExistence type="inferred from homology"/>
<dbReference type="InterPro" id="IPR000768">
    <property type="entry name" value="ART"/>
</dbReference>
<keyword evidence="5 7" id="KW-0521">NADP</keyword>
<keyword evidence="9" id="KW-1185">Reference proteome</keyword>
<evidence type="ECO:0000256" key="3">
    <source>
        <dbReference type="ARBA" id="ARBA00022679"/>
    </source>
</evidence>
<accession>A0A671UM81</accession>